<evidence type="ECO:0000256" key="3">
    <source>
        <dbReference type="ARBA" id="ARBA00004924"/>
    </source>
</evidence>
<evidence type="ECO:0000313" key="13">
    <source>
        <dbReference type="Proteomes" id="UP000667802"/>
    </source>
</evidence>
<feature type="domain" description="Tryptophan synthase beta chain-like PALP" evidence="11">
    <location>
        <begin position="55"/>
        <end position="342"/>
    </location>
</feature>
<dbReference type="InterPro" id="IPR050214">
    <property type="entry name" value="Cys_Synth/Cystath_Beta-Synth"/>
</dbReference>
<comment type="pathway">
    <text evidence="3">Siderophore biosynthesis.</text>
</comment>
<evidence type="ECO:0000256" key="5">
    <source>
        <dbReference type="ARBA" id="ARBA00011738"/>
    </source>
</evidence>
<evidence type="ECO:0000256" key="8">
    <source>
        <dbReference type="ARBA" id="ARBA00022679"/>
    </source>
</evidence>
<dbReference type="EMBL" id="JAALHA020000007">
    <property type="protein sequence ID" value="MDR9896235.1"/>
    <property type="molecule type" value="Genomic_DNA"/>
</dbReference>
<keyword evidence="9" id="KW-0663">Pyridoxal phosphate</keyword>
<dbReference type="PANTHER" id="PTHR10314">
    <property type="entry name" value="CYSTATHIONINE BETA-SYNTHASE"/>
    <property type="match status" value="1"/>
</dbReference>
<dbReference type="Gene3D" id="3.40.50.1100">
    <property type="match status" value="2"/>
</dbReference>
<dbReference type="GO" id="GO:0016765">
    <property type="term" value="F:transferase activity, transferring alkyl or aryl (other than methyl) groups"/>
    <property type="evidence" value="ECO:0007669"/>
    <property type="project" value="UniProtKB-ARBA"/>
</dbReference>
<evidence type="ECO:0000256" key="4">
    <source>
        <dbReference type="ARBA" id="ARBA00008519"/>
    </source>
</evidence>
<dbReference type="Pfam" id="PF00291">
    <property type="entry name" value="PALP"/>
    <property type="match status" value="1"/>
</dbReference>
<keyword evidence="13" id="KW-1185">Reference proteome</keyword>
<keyword evidence="8" id="KW-0808">Transferase</keyword>
<dbReference type="InterPro" id="IPR036052">
    <property type="entry name" value="TrpB-like_PALP_sf"/>
</dbReference>
<comment type="function">
    <text evidence="2">Catalyzes the synthesis of N-((2S)-2-amino-2-carboxyethyl)-L-glutamate (ACEGA) from O-phospho-L-serine and L-glutamate. Involved in the biosynthesis of L-2,3-diaminopropionic acid (L-Dap), a precursor of staphyloferrin B and antibiotics.</text>
</comment>
<dbReference type="AlphaFoldDB" id="A0AAP5IBW6"/>
<feature type="region of interest" description="Disordered" evidence="10">
    <location>
        <begin position="1"/>
        <end position="25"/>
    </location>
</feature>
<dbReference type="GO" id="GO:0006535">
    <property type="term" value="P:cysteine biosynthetic process from serine"/>
    <property type="evidence" value="ECO:0007669"/>
    <property type="project" value="InterPro"/>
</dbReference>
<proteinExistence type="inferred from homology"/>
<comment type="caution">
    <text evidence="12">The sequence shown here is derived from an EMBL/GenBank/DDBJ whole genome shotgun (WGS) entry which is preliminary data.</text>
</comment>
<evidence type="ECO:0000256" key="9">
    <source>
        <dbReference type="ARBA" id="ARBA00022898"/>
    </source>
</evidence>
<evidence type="ECO:0000259" key="11">
    <source>
        <dbReference type="Pfam" id="PF00291"/>
    </source>
</evidence>
<dbReference type="EC" id="2.5.1.140" evidence="6"/>
<dbReference type="RefSeq" id="WP_243902098.1">
    <property type="nucleotide sequence ID" value="NZ_CAWQFN010000334.1"/>
</dbReference>
<dbReference type="InterPro" id="IPR001216">
    <property type="entry name" value="P-phosphate_BS"/>
</dbReference>
<comment type="subunit">
    <text evidence="5">Homodimer.</text>
</comment>
<evidence type="ECO:0000256" key="1">
    <source>
        <dbReference type="ARBA" id="ARBA00001933"/>
    </source>
</evidence>
<protein>
    <recommendedName>
        <fullName evidence="7">N-(2-amino-2-carboxyethyl)-L-glutamate synthase</fullName>
        <ecNumber evidence="6">2.5.1.140</ecNumber>
    </recommendedName>
</protein>
<reference evidence="13" key="1">
    <citation type="journal article" date="2021" name="Science">
        <title>Hunting the eagle killer: A cyanobacterial neurotoxin causes vacuolar myelinopathy.</title>
        <authorList>
            <person name="Breinlinger S."/>
            <person name="Phillips T.J."/>
            <person name="Haram B.N."/>
            <person name="Mares J."/>
            <person name="Martinez Yerena J.A."/>
            <person name="Hrouzek P."/>
            <person name="Sobotka R."/>
            <person name="Henderson W.M."/>
            <person name="Schmieder P."/>
            <person name="Williams S.M."/>
            <person name="Lauderdale J.D."/>
            <person name="Wilde H.D."/>
            <person name="Gerrin W."/>
            <person name="Kust A."/>
            <person name="Washington J.W."/>
            <person name="Wagner C."/>
            <person name="Geier B."/>
            <person name="Liebeke M."/>
            <person name="Enke H."/>
            <person name="Niedermeyer T.H.J."/>
            <person name="Wilde S.B."/>
        </authorList>
    </citation>
    <scope>NUCLEOTIDE SEQUENCE [LARGE SCALE GENOMIC DNA]</scope>
    <source>
        <strain evidence="13">Thurmond2011</strain>
    </source>
</reference>
<evidence type="ECO:0000256" key="10">
    <source>
        <dbReference type="SAM" id="MobiDB-lite"/>
    </source>
</evidence>
<feature type="compositionally biased region" description="Polar residues" evidence="10">
    <location>
        <begin position="1"/>
        <end position="22"/>
    </location>
</feature>
<sequence>MSQNKLQTKAFSPNKSTRSMSPQMKFPKETYSTNRVEVDVFSKPNVRELNSGILSIVGNTPLVKLENVFKDSHFQLFAKLEMFNPGGSIKDRPALNMLMQAFEKGDLKPGDTIIESSSGNLGIGLAQASAVLGLRFICVIDPKTTQQNINILKAYGAQVELVTEPDPATGDFLPARINRVKSLLASIPNSFWCNQYANLNNARAHYQTMHEIVTAVDGRLDYLFCATGSCGTLRGCSEYIRSHNLKTKIIAVDAKGSVIFGDKRGKRLIPGHGAARVPELFQVGLEDVHVHVSDVDCIIGCRRLLRTEAILAGGSSGGVISAIEKKQQDIPVGATCAAILCDRGERYLDTVYSETWVKNNFGDI</sequence>
<dbReference type="Proteomes" id="UP000667802">
    <property type="component" value="Unassembled WGS sequence"/>
</dbReference>
<evidence type="ECO:0000256" key="2">
    <source>
        <dbReference type="ARBA" id="ARBA00004056"/>
    </source>
</evidence>
<comment type="cofactor">
    <cofactor evidence="1">
        <name>pyridoxal 5'-phosphate</name>
        <dbReference type="ChEBI" id="CHEBI:597326"/>
    </cofactor>
</comment>
<dbReference type="SUPFAM" id="SSF53686">
    <property type="entry name" value="Tryptophan synthase beta subunit-like PLP-dependent enzymes"/>
    <property type="match status" value="1"/>
</dbReference>
<organism evidence="12 13">
    <name type="scientific">Aetokthonos hydrillicola Thurmond2011</name>
    <dbReference type="NCBI Taxonomy" id="2712845"/>
    <lineage>
        <taxon>Bacteria</taxon>
        <taxon>Bacillati</taxon>
        <taxon>Cyanobacteriota</taxon>
        <taxon>Cyanophyceae</taxon>
        <taxon>Nostocales</taxon>
        <taxon>Hapalosiphonaceae</taxon>
        <taxon>Aetokthonos</taxon>
    </lineage>
</organism>
<evidence type="ECO:0000256" key="6">
    <source>
        <dbReference type="ARBA" id="ARBA00012331"/>
    </source>
</evidence>
<dbReference type="InterPro" id="IPR001926">
    <property type="entry name" value="TrpB-like_PALP"/>
</dbReference>
<dbReference type="PROSITE" id="PS00901">
    <property type="entry name" value="CYS_SYNTHASE"/>
    <property type="match status" value="1"/>
</dbReference>
<evidence type="ECO:0000256" key="7">
    <source>
        <dbReference type="ARBA" id="ARBA00016985"/>
    </source>
</evidence>
<dbReference type="NCBIfam" id="TIGR03945">
    <property type="entry name" value="PLP_SbnA_fam"/>
    <property type="match status" value="1"/>
</dbReference>
<comment type="similarity">
    <text evidence="4">Belongs to the cysteine synthase/cystathionine beta-synthase family. SbnA subfamily.</text>
</comment>
<dbReference type="InterPro" id="IPR023927">
    <property type="entry name" value="SbnA"/>
</dbReference>
<evidence type="ECO:0000313" key="12">
    <source>
        <dbReference type="EMBL" id="MDR9896235.1"/>
    </source>
</evidence>
<gene>
    <name evidence="12" type="primary">sbnA</name>
    <name evidence="12" type="ORF">G7B40_016935</name>
</gene>
<name>A0AAP5IBW6_9CYAN</name>
<dbReference type="CDD" id="cd01561">
    <property type="entry name" value="CBS_like"/>
    <property type="match status" value="1"/>
</dbReference>
<accession>A0AAP5IBW6</accession>